<organism evidence="2 3">
    <name type="scientific">Rhynocoris fuscipes</name>
    <dbReference type="NCBI Taxonomy" id="488301"/>
    <lineage>
        <taxon>Eukaryota</taxon>
        <taxon>Metazoa</taxon>
        <taxon>Ecdysozoa</taxon>
        <taxon>Arthropoda</taxon>
        <taxon>Hexapoda</taxon>
        <taxon>Insecta</taxon>
        <taxon>Pterygota</taxon>
        <taxon>Neoptera</taxon>
        <taxon>Paraneoptera</taxon>
        <taxon>Hemiptera</taxon>
        <taxon>Heteroptera</taxon>
        <taxon>Panheteroptera</taxon>
        <taxon>Cimicomorpha</taxon>
        <taxon>Reduviidae</taxon>
        <taxon>Harpactorinae</taxon>
        <taxon>Harpactorini</taxon>
        <taxon>Rhynocoris</taxon>
    </lineage>
</organism>
<dbReference type="AlphaFoldDB" id="A0AAW1CYI1"/>
<feature type="chain" id="PRO_5043486245" evidence="1">
    <location>
        <begin position="19"/>
        <end position="75"/>
    </location>
</feature>
<protein>
    <submittedName>
        <fullName evidence="2">Uncharacterized protein</fullName>
    </submittedName>
</protein>
<accession>A0AAW1CYI1</accession>
<evidence type="ECO:0000313" key="3">
    <source>
        <dbReference type="Proteomes" id="UP001461498"/>
    </source>
</evidence>
<dbReference type="Proteomes" id="UP001461498">
    <property type="component" value="Unassembled WGS sequence"/>
</dbReference>
<gene>
    <name evidence="2" type="ORF">O3M35_012564</name>
</gene>
<evidence type="ECO:0000313" key="2">
    <source>
        <dbReference type="EMBL" id="KAK9501933.1"/>
    </source>
</evidence>
<comment type="caution">
    <text evidence="2">The sequence shown here is derived from an EMBL/GenBank/DDBJ whole genome shotgun (WGS) entry which is preliminary data.</text>
</comment>
<keyword evidence="3" id="KW-1185">Reference proteome</keyword>
<evidence type="ECO:0000256" key="1">
    <source>
        <dbReference type="SAM" id="SignalP"/>
    </source>
</evidence>
<feature type="signal peptide" evidence="1">
    <location>
        <begin position="1"/>
        <end position="18"/>
    </location>
</feature>
<dbReference type="EMBL" id="JAPXFL010000009">
    <property type="protein sequence ID" value="KAK9501933.1"/>
    <property type="molecule type" value="Genomic_DNA"/>
</dbReference>
<keyword evidence="1" id="KW-0732">Signal</keyword>
<reference evidence="2 3" key="1">
    <citation type="submission" date="2022-12" db="EMBL/GenBank/DDBJ databases">
        <title>Chromosome-level genome assembly of true bugs.</title>
        <authorList>
            <person name="Ma L."/>
            <person name="Li H."/>
        </authorList>
    </citation>
    <scope>NUCLEOTIDE SEQUENCE [LARGE SCALE GENOMIC DNA]</scope>
    <source>
        <strain evidence="2">Lab_2022b</strain>
    </source>
</reference>
<name>A0AAW1CYI1_9HEMI</name>
<proteinExistence type="predicted"/>
<sequence>MKLLRALVLACMALRTSVNDDEEPSSDLAGFGATGDAGVSYSSFVFSYNAEDILSNLQQSLLVRSTFKNLPTECL</sequence>